<dbReference type="OrthoDB" id="710080at2"/>
<dbReference type="Proteomes" id="UP000286246">
    <property type="component" value="Unassembled WGS sequence"/>
</dbReference>
<dbReference type="EMBL" id="RAPY01000002">
    <property type="protein sequence ID" value="RKE52706.1"/>
    <property type="molecule type" value="Genomic_DNA"/>
</dbReference>
<dbReference type="InterPro" id="IPR021533">
    <property type="entry name" value="PepSY-like"/>
</dbReference>
<evidence type="ECO:0000313" key="3">
    <source>
        <dbReference type="EMBL" id="RKE52706.1"/>
    </source>
</evidence>
<keyword evidence="4" id="KW-1185">Reference proteome</keyword>
<dbReference type="SUPFAM" id="SSF160574">
    <property type="entry name" value="BT0923-like"/>
    <property type="match status" value="1"/>
</dbReference>
<organism evidence="3 4">
    <name type="scientific">Sphingobacterium detergens</name>
    <dbReference type="NCBI Taxonomy" id="1145106"/>
    <lineage>
        <taxon>Bacteria</taxon>
        <taxon>Pseudomonadati</taxon>
        <taxon>Bacteroidota</taxon>
        <taxon>Sphingobacteriia</taxon>
        <taxon>Sphingobacteriales</taxon>
        <taxon>Sphingobacteriaceae</taxon>
        <taxon>Sphingobacterium</taxon>
    </lineage>
</organism>
<reference evidence="3 4" key="1">
    <citation type="submission" date="2018-09" db="EMBL/GenBank/DDBJ databases">
        <title>Genomic Encyclopedia of Type Strains, Phase III (KMG-III): the genomes of soil and plant-associated and newly described type strains.</title>
        <authorList>
            <person name="Whitman W."/>
        </authorList>
    </citation>
    <scope>NUCLEOTIDE SEQUENCE [LARGE SCALE GENOMIC DNA]</scope>
    <source>
        <strain evidence="3 4">CECT 7938</strain>
    </source>
</reference>
<dbReference type="RefSeq" id="WP_120259719.1">
    <property type="nucleotide sequence ID" value="NZ_RAPY01000002.1"/>
</dbReference>
<feature type="chain" id="PRO_5019010629" evidence="1">
    <location>
        <begin position="22"/>
        <end position="162"/>
    </location>
</feature>
<proteinExistence type="predicted"/>
<name>A0A420B7D8_SPHD1</name>
<feature type="signal peptide" evidence="1">
    <location>
        <begin position="1"/>
        <end position="21"/>
    </location>
</feature>
<gene>
    <name evidence="3" type="ORF">DFQ12_2948</name>
</gene>
<evidence type="ECO:0000259" key="2">
    <source>
        <dbReference type="Pfam" id="PF11396"/>
    </source>
</evidence>
<dbReference type="AlphaFoldDB" id="A0A420B7D8"/>
<dbReference type="PROSITE" id="PS51257">
    <property type="entry name" value="PROKAR_LIPOPROTEIN"/>
    <property type="match status" value="1"/>
</dbReference>
<accession>A0A420B7D8</accession>
<keyword evidence="1" id="KW-0732">Signal</keyword>
<protein>
    <submittedName>
        <fullName evidence="3">Putative PepSY-like beta-lactamase-inhibitor</fullName>
    </submittedName>
</protein>
<sequence length="162" mass="18316">MWKLFLVLPTCLIFCACSNAAQNNRDYNASKDNQVISASFEKTPLPDSALAFIKEYFPNVQILEIKTKKSPTVTGTFHEVILADHTEIDFGKLGNWIEVQAPDGIALPSSFFPQSIQSYLKENYNGIGVESIDKSNKGYKLELTNDNKLYFDTKGHFLRKKK</sequence>
<comment type="caution">
    <text evidence="3">The sequence shown here is derived from an EMBL/GenBank/DDBJ whole genome shotgun (WGS) entry which is preliminary data.</text>
</comment>
<dbReference type="Pfam" id="PF11396">
    <property type="entry name" value="PepSY_like"/>
    <property type="match status" value="1"/>
</dbReference>
<evidence type="ECO:0000313" key="4">
    <source>
        <dbReference type="Proteomes" id="UP000286246"/>
    </source>
</evidence>
<feature type="domain" description="Putative beta-lactamase-inhibitor-like PepSY-like" evidence="2">
    <location>
        <begin position="78"/>
        <end position="158"/>
    </location>
</feature>
<dbReference type="Gene3D" id="3.40.1420.30">
    <property type="match status" value="1"/>
</dbReference>
<evidence type="ECO:0000256" key="1">
    <source>
        <dbReference type="SAM" id="SignalP"/>
    </source>
</evidence>